<dbReference type="EMBL" id="JALZ01000075">
    <property type="protein sequence ID" value="ETX11196.1"/>
    <property type="molecule type" value="Genomic_DNA"/>
</dbReference>
<name>X7E7M6_9RHOB</name>
<comment type="caution">
    <text evidence="2">The sequence shown here is derived from an EMBL/GenBank/DDBJ whole genome shotgun (WGS) entry which is preliminary data.</text>
</comment>
<gene>
    <name evidence="2" type="ORF">OCH239_20220</name>
</gene>
<proteinExistence type="predicted"/>
<evidence type="ECO:0000313" key="2">
    <source>
        <dbReference type="EMBL" id="ETX11196.1"/>
    </source>
</evidence>
<dbReference type="Proteomes" id="UP000022447">
    <property type="component" value="Unassembled WGS sequence"/>
</dbReference>
<dbReference type="eggNOG" id="ENOG503175H">
    <property type="taxonomic scope" value="Bacteria"/>
</dbReference>
<reference evidence="2 3" key="1">
    <citation type="submission" date="2014-01" db="EMBL/GenBank/DDBJ databases">
        <title>Roseivivax halodurans JCM 10272 Genome Sequencing.</title>
        <authorList>
            <person name="Lai Q."/>
            <person name="Li G."/>
            <person name="Shao Z."/>
        </authorList>
    </citation>
    <scope>NUCLEOTIDE SEQUENCE [LARGE SCALE GENOMIC DNA]</scope>
    <source>
        <strain evidence="2 3">JCM 10272</strain>
    </source>
</reference>
<evidence type="ECO:0000259" key="1">
    <source>
        <dbReference type="Pfam" id="PF10544"/>
    </source>
</evidence>
<dbReference type="OrthoDB" id="7863895at2"/>
<dbReference type="AlphaFoldDB" id="X7E7M6"/>
<organism evidence="2 3">
    <name type="scientific">Roseivivax halodurans JCM 10272</name>
    <dbReference type="NCBI Taxonomy" id="1449350"/>
    <lineage>
        <taxon>Bacteria</taxon>
        <taxon>Pseudomonadati</taxon>
        <taxon>Pseudomonadota</taxon>
        <taxon>Alphaproteobacteria</taxon>
        <taxon>Rhodobacterales</taxon>
        <taxon>Roseobacteraceae</taxon>
        <taxon>Roseivivax</taxon>
    </lineage>
</organism>
<accession>X7E7M6</accession>
<keyword evidence="3" id="KW-1185">Reference proteome</keyword>
<protein>
    <recommendedName>
        <fullName evidence="1">Bacteriophage T5 Orf172 DNA-binding domain-containing protein</fullName>
    </recommendedName>
</protein>
<dbReference type="InterPro" id="IPR018306">
    <property type="entry name" value="Phage_T5_Orf172_DNA-bd"/>
</dbReference>
<feature type="domain" description="Bacteriophage T5 Orf172 DNA-binding" evidence="1">
    <location>
        <begin position="21"/>
        <end position="89"/>
    </location>
</feature>
<sequence>MIFKKVGTIMPVWQIQRFDPGYLYVIEDKGRLKIGKSRSAKERLKAAKTWLPDMDLIGFKPFWGMSHNERLLHAGLSRFWYAGEWFSFAGEDKMRGWFIENFSAFSDEDPDMNSVNFIYWCHDGMLELQIEMDRQNLTLPKFQRQVSDVQKEID</sequence>
<evidence type="ECO:0000313" key="3">
    <source>
        <dbReference type="Proteomes" id="UP000022447"/>
    </source>
</evidence>
<dbReference type="RefSeq" id="WP_037267284.1">
    <property type="nucleotide sequence ID" value="NZ_JALZ01000075.1"/>
</dbReference>
<dbReference type="Pfam" id="PF10544">
    <property type="entry name" value="T5orf172"/>
    <property type="match status" value="1"/>
</dbReference>